<dbReference type="InterPro" id="IPR005467">
    <property type="entry name" value="His_kinase_dom"/>
</dbReference>
<dbReference type="RefSeq" id="WP_129834973.1">
    <property type="nucleotide sequence ID" value="NZ_CP035704.1"/>
</dbReference>
<dbReference type="EC" id="2.7.13.3" evidence="3"/>
<evidence type="ECO:0000256" key="9">
    <source>
        <dbReference type="ARBA" id="ARBA00023136"/>
    </source>
</evidence>
<evidence type="ECO:0000256" key="6">
    <source>
        <dbReference type="ARBA" id="ARBA00022692"/>
    </source>
</evidence>
<evidence type="ECO:0000256" key="3">
    <source>
        <dbReference type="ARBA" id="ARBA00012438"/>
    </source>
</evidence>
<dbReference type="CDD" id="cd00082">
    <property type="entry name" value="HisKA"/>
    <property type="match status" value="1"/>
</dbReference>
<keyword evidence="4" id="KW-0597">Phosphoprotein</keyword>
<dbReference type="PROSITE" id="PS50109">
    <property type="entry name" value="HIS_KIN"/>
    <property type="match status" value="1"/>
</dbReference>
<dbReference type="SMART" id="SM00387">
    <property type="entry name" value="HATPase_c"/>
    <property type="match status" value="1"/>
</dbReference>
<dbReference type="SUPFAM" id="SSF47384">
    <property type="entry name" value="Homodimeric domain of signal transducing histidine kinase"/>
    <property type="match status" value="1"/>
</dbReference>
<dbReference type="SMART" id="SM00388">
    <property type="entry name" value="HisKA"/>
    <property type="match status" value="1"/>
</dbReference>
<keyword evidence="5" id="KW-0808">Transferase</keyword>
<proteinExistence type="predicted"/>
<dbReference type="InterPro" id="IPR036097">
    <property type="entry name" value="HisK_dim/P_sf"/>
</dbReference>
<dbReference type="Proteomes" id="UP000291562">
    <property type="component" value="Chromosome"/>
</dbReference>
<evidence type="ECO:0000256" key="2">
    <source>
        <dbReference type="ARBA" id="ARBA00004370"/>
    </source>
</evidence>
<dbReference type="InterPro" id="IPR050428">
    <property type="entry name" value="TCS_sensor_his_kinase"/>
</dbReference>
<gene>
    <name evidence="12" type="ORF">ELE36_15840</name>
</gene>
<dbReference type="Pfam" id="PF00512">
    <property type="entry name" value="HisKA"/>
    <property type="match status" value="1"/>
</dbReference>
<dbReference type="InterPro" id="IPR003661">
    <property type="entry name" value="HisK_dim/P_dom"/>
</dbReference>
<feature type="transmembrane region" description="Helical" evidence="10">
    <location>
        <begin position="12"/>
        <end position="34"/>
    </location>
</feature>
<dbReference type="InterPro" id="IPR003594">
    <property type="entry name" value="HATPase_dom"/>
</dbReference>
<evidence type="ECO:0000256" key="7">
    <source>
        <dbReference type="ARBA" id="ARBA00022777"/>
    </source>
</evidence>
<protein>
    <recommendedName>
        <fullName evidence="3">histidine kinase</fullName>
        <ecNumber evidence="3">2.7.13.3</ecNumber>
    </recommendedName>
</protein>
<evidence type="ECO:0000256" key="8">
    <source>
        <dbReference type="ARBA" id="ARBA00022989"/>
    </source>
</evidence>
<dbReference type="PRINTS" id="PR00344">
    <property type="entry name" value="BCTRLSENSOR"/>
</dbReference>
<dbReference type="EMBL" id="CP035704">
    <property type="protein sequence ID" value="QBB71707.1"/>
    <property type="molecule type" value="Genomic_DNA"/>
</dbReference>
<sequence length="434" mass="48346">MPRNTGLRRKIRTAFVLQVAAISFATVLGVYGAAMVLENVLIKHALQAEATHYWQLLHSNPNAAPPDTYNMSAYLLRAGQGKETLPEKIREMDVGFYHRENSNSDDLIYVEQAEVGKLFLIFHQEQVGRLAFLFGFVPLIVVLLIIYITTWLTYRASRHALSPVIGLANVVRTWDPKKPDLEALDPDNLSSDLDGDVETLARALHGFATRIESFVERERNFTRDASHELRSPLTVLKVAADVLVEEEGQSPFARRAAIRIKRSVREMEALIESFLILAREGDTGLPEEDFVVNNVVRDEVERAELLLENTPVELSLQEDHSFALHASPKVLSVLLGNLLRNACTYTDAGRVIVSIGADFVRIEDTGVGMNAEELGKMFTPYFRAGRSSRGGNGVGLTIVKRLSDRFGWKLDIQSQLGVGTIVTVQFPRPQPVDA</sequence>
<accession>A0A411HMK3</accession>
<comment type="subcellular location">
    <subcellularLocation>
        <location evidence="2">Membrane</location>
    </subcellularLocation>
</comment>
<dbReference type="PANTHER" id="PTHR45436:SF16">
    <property type="entry name" value="HISTIDINE KINASE"/>
    <property type="match status" value="1"/>
</dbReference>
<dbReference type="Gene3D" id="3.30.565.10">
    <property type="entry name" value="Histidine kinase-like ATPase, C-terminal domain"/>
    <property type="match status" value="1"/>
</dbReference>
<reference evidence="12 13" key="1">
    <citation type="submission" date="2019-01" db="EMBL/GenBank/DDBJ databases">
        <title>Pseudolysobacter antarctica gen. nov., sp. nov., isolated from Fildes Peninsula, Antarctica.</title>
        <authorList>
            <person name="Wei Z."/>
            <person name="Peng F."/>
        </authorList>
    </citation>
    <scope>NUCLEOTIDE SEQUENCE [LARGE SCALE GENOMIC DNA]</scope>
    <source>
        <strain evidence="12 13">AQ6-296</strain>
    </source>
</reference>
<dbReference type="GO" id="GO:0000155">
    <property type="term" value="F:phosphorelay sensor kinase activity"/>
    <property type="evidence" value="ECO:0007669"/>
    <property type="project" value="InterPro"/>
</dbReference>
<dbReference type="Gene3D" id="1.10.287.130">
    <property type="match status" value="1"/>
</dbReference>
<dbReference type="AlphaFoldDB" id="A0A411HMK3"/>
<keyword evidence="6 10" id="KW-0812">Transmembrane</keyword>
<organism evidence="12 13">
    <name type="scientific">Pseudolysobacter antarcticus</name>
    <dbReference type="NCBI Taxonomy" id="2511995"/>
    <lineage>
        <taxon>Bacteria</taxon>
        <taxon>Pseudomonadati</taxon>
        <taxon>Pseudomonadota</taxon>
        <taxon>Gammaproteobacteria</taxon>
        <taxon>Lysobacterales</taxon>
        <taxon>Rhodanobacteraceae</taxon>
        <taxon>Pseudolysobacter</taxon>
    </lineage>
</organism>
<evidence type="ECO:0000256" key="4">
    <source>
        <dbReference type="ARBA" id="ARBA00022553"/>
    </source>
</evidence>
<dbReference type="PANTHER" id="PTHR45436">
    <property type="entry name" value="SENSOR HISTIDINE KINASE YKOH"/>
    <property type="match status" value="1"/>
</dbReference>
<dbReference type="SUPFAM" id="SSF55874">
    <property type="entry name" value="ATPase domain of HSP90 chaperone/DNA topoisomerase II/histidine kinase"/>
    <property type="match status" value="1"/>
</dbReference>
<dbReference type="InterPro" id="IPR036890">
    <property type="entry name" value="HATPase_C_sf"/>
</dbReference>
<evidence type="ECO:0000256" key="5">
    <source>
        <dbReference type="ARBA" id="ARBA00022679"/>
    </source>
</evidence>
<keyword evidence="7 12" id="KW-0418">Kinase</keyword>
<evidence type="ECO:0000256" key="10">
    <source>
        <dbReference type="SAM" id="Phobius"/>
    </source>
</evidence>
<name>A0A411HMK3_9GAMM</name>
<dbReference type="Pfam" id="PF02518">
    <property type="entry name" value="HATPase_c"/>
    <property type="match status" value="1"/>
</dbReference>
<evidence type="ECO:0000313" key="12">
    <source>
        <dbReference type="EMBL" id="QBB71707.1"/>
    </source>
</evidence>
<evidence type="ECO:0000256" key="1">
    <source>
        <dbReference type="ARBA" id="ARBA00000085"/>
    </source>
</evidence>
<dbReference type="KEGG" id="xbc:ELE36_15840"/>
<evidence type="ECO:0000313" key="13">
    <source>
        <dbReference type="Proteomes" id="UP000291562"/>
    </source>
</evidence>
<comment type="catalytic activity">
    <reaction evidence="1">
        <text>ATP + protein L-histidine = ADP + protein N-phospho-L-histidine.</text>
        <dbReference type="EC" id="2.7.13.3"/>
    </reaction>
</comment>
<dbReference type="OrthoDB" id="9121563at2"/>
<evidence type="ECO:0000259" key="11">
    <source>
        <dbReference type="PROSITE" id="PS50109"/>
    </source>
</evidence>
<dbReference type="InterPro" id="IPR004358">
    <property type="entry name" value="Sig_transdc_His_kin-like_C"/>
</dbReference>
<keyword evidence="13" id="KW-1185">Reference proteome</keyword>
<keyword evidence="8 10" id="KW-1133">Transmembrane helix</keyword>
<feature type="domain" description="Histidine kinase" evidence="11">
    <location>
        <begin position="224"/>
        <end position="430"/>
    </location>
</feature>
<keyword evidence="9 10" id="KW-0472">Membrane</keyword>
<dbReference type="GO" id="GO:0005886">
    <property type="term" value="C:plasma membrane"/>
    <property type="evidence" value="ECO:0007669"/>
    <property type="project" value="TreeGrafter"/>
</dbReference>
<feature type="transmembrane region" description="Helical" evidence="10">
    <location>
        <begin position="130"/>
        <end position="154"/>
    </location>
</feature>